<feature type="region of interest" description="Disordered" evidence="17">
    <location>
        <begin position="378"/>
        <end position="401"/>
    </location>
</feature>
<evidence type="ECO:0000256" key="7">
    <source>
        <dbReference type="ARBA" id="ARBA00022658"/>
    </source>
</evidence>
<dbReference type="InterPro" id="IPR002048">
    <property type="entry name" value="EF_hand_dom"/>
</dbReference>
<evidence type="ECO:0000256" key="10">
    <source>
        <dbReference type="ARBA" id="ARBA00022771"/>
    </source>
</evidence>
<keyword evidence="13" id="KW-0770">Synapse</keyword>
<evidence type="ECO:0000256" key="3">
    <source>
        <dbReference type="ARBA" id="ARBA00009566"/>
    </source>
</evidence>
<dbReference type="Gene3D" id="1.10.840.10">
    <property type="entry name" value="Ras guanine-nucleotide exchange factors catalytic domain"/>
    <property type="match status" value="1"/>
</dbReference>
<feature type="domain" description="Phorbol-ester/DAG-type" evidence="19">
    <location>
        <begin position="494"/>
        <end position="544"/>
    </location>
</feature>
<dbReference type="Pfam" id="PF13202">
    <property type="entry name" value="EF-hand_5"/>
    <property type="match status" value="2"/>
</dbReference>
<dbReference type="PANTHER" id="PTHR23113:SF16">
    <property type="entry name" value="RAS GUANYL-RELEASING PROTEIN 2"/>
    <property type="match status" value="1"/>
</dbReference>
<dbReference type="GO" id="GO:0045202">
    <property type="term" value="C:synapse"/>
    <property type="evidence" value="ECO:0007669"/>
    <property type="project" value="UniProtKB-SubCell"/>
</dbReference>
<dbReference type="PROSITE" id="PS50081">
    <property type="entry name" value="ZF_DAG_PE_2"/>
    <property type="match status" value="1"/>
</dbReference>
<keyword evidence="4" id="KW-1003">Cell membrane</keyword>
<evidence type="ECO:0000256" key="16">
    <source>
        <dbReference type="PROSITE-ProRule" id="PRU00168"/>
    </source>
</evidence>
<dbReference type="AlphaFoldDB" id="A0A5J5CMH8"/>
<evidence type="ECO:0000256" key="15">
    <source>
        <dbReference type="ARBA" id="ARBA00034102"/>
    </source>
</evidence>
<feature type="domain" description="EF-hand" evidence="21">
    <location>
        <begin position="422"/>
        <end position="457"/>
    </location>
</feature>
<evidence type="ECO:0000259" key="21">
    <source>
        <dbReference type="PROSITE" id="PS50222"/>
    </source>
</evidence>
<dbReference type="SUPFAM" id="SSF48366">
    <property type="entry name" value="Ras GEF"/>
    <property type="match status" value="1"/>
</dbReference>
<evidence type="ECO:0000256" key="17">
    <source>
        <dbReference type="SAM" id="MobiDB-lite"/>
    </source>
</evidence>
<dbReference type="GO" id="GO:0005509">
    <property type="term" value="F:calcium ion binding"/>
    <property type="evidence" value="ECO:0007669"/>
    <property type="project" value="InterPro"/>
</dbReference>
<dbReference type="GO" id="GO:0005886">
    <property type="term" value="C:plasma membrane"/>
    <property type="evidence" value="ECO:0007669"/>
    <property type="project" value="UniProtKB-SubCell"/>
</dbReference>
<dbReference type="PANTHER" id="PTHR23113">
    <property type="entry name" value="GUANINE NUCLEOTIDE EXCHANGE FACTOR"/>
    <property type="match status" value="1"/>
</dbReference>
<dbReference type="SUPFAM" id="SSF47473">
    <property type="entry name" value="EF-hand"/>
    <property type="match status" value="1"/>
</dbReference>
<evidence type="ECO:0000256" key="8">
    <source>
        <dbReference type="ARBA" id="ARBA00022723"/>
    </source>
</evidence>
<dbReference type="CDD" id="cd00051">
    <property type="entry name" value="EFh"/>
    <property type="match status" value="1"/>
</dbReference>
<evidence type="ECO:0000259" key="19">
    <source>
        <dbReference type="PROSITE" id="PS50081"/>
    </source>
</evidence>
<organism evidence="22 23">
    <name type="scientific">Etheostoma spectabile</name>
    <name type="common">orangethroat darter</name>
    <dbReference type="NCBI Taxonomy" id="54343"/>
    <lineage>
        <taxon>Eukaryota</taxon>
        <taxon>Metazoa</taxon>
        <taxon>Chordata</taxon>
        <taxon>Craniata</taxon>
        <taxon>Vertebrata</taxon>
        <taxon>Euteleostomi</taxon>
        <taxon>Actinopterygii</taxon>
        <taxon>Neopterygii</taxon>
        <taxon>Teleostei</taxon>
        <taxon>Neoteleostei</taxon>
        <taxon>Acanthomorphata</taxon>
        <taxon>Eupercaria</taxon>
        <taxon>Perciformes</taxon>
        <taxon>Percoidei</taxon>
        <taxon>Percidae</taxon>
        <taxon>Etheostomatinae</taxon>
        <taxon>Etheostoma</taxon>
    </lineage>
</organism>
<dbReference type="Gene3D" id="1.10.238.10">
    <property type="entry name" value="EF-hand"/>
    <property type="match status" value="1"/>
</dbReference>
<dbReference type="OrthoDB" id="74314at2759"/>
<evidence type="ECO:0000256" key="12">
    <source>
        <dbReference type="ARBA" id="ARBA00022837"/>
    </source>
</evidence>
<evidence type="ECO:0000256" key="9">
    <source>
        <dbReference type="ARBA" id="ARBA00022737"/>
    </source>
</evidence>
<evidence type="ECO:0000313" key="22">
    <source>
        <dbReference type="EMBL" id="KAA8582804.1"/>
    </source>
</evidence>
<dbReference type="GO" id="GO:0007265">
    <property type="term" value="P:Ras protein signal transduction"/>
    <property type="evidence" value="ECO:0007669"/>
    <property type="project" value="TreeGrafter"/>
</dbReference>
<keyword evidence="12" id="KW-0106">Calcium</keyword>
<dbReference type="CDD" id="cd06224">
    <property type="entry name" value="REM"/>
    <property type="match status" value="1"/>
</dbReference>
<reference evidence="22 23" key="1">
    <citation type="submission" date="2019-08" db="EMBL/GenBank/DDBJ databases">
        <title>A chromosome-level genome assembly, high-density linkage maps, and genome scans reveal the genomic architecture of hybrid incompatibilities underlying speciation via character displacement in darters (Percidae: Etheostominae).</title>
        <authorList>
            <person name="Moran R.L."/>
            <person name="Catchen J.M."/>
            <person name="Fuller R.C."/>
        </authorList>
    </citation>
    <scope>NUCLEOTIDE SEQUENCE [LARGE SCALE GENOMIC DNA]</scope>
    <source>
        <strain evidence="22">EspeVRDwgs_2016</strain>
        <tissue evidence="22">Muscle</tissue>
    </source>
</reference>
<dbReference type="PROSITE" id="PS50212">
    <property type="entry name" value="RASGEF_NTER"/>
    <property type="match status" value="1"/>
</dbReference>
<dbReference type="InterPro" id="IPR036964">
    <property type="entry name" value="RASGEF_cat_dom_sf"/>
</dbReference>
<dbReference type="SMART" id="SM00147">
    <property type="entry name" value="RasGEF"/>
    <property type="match status" value="1"/>
</dbReference>
<dbReference type="GO" id="GO:0043005">
    <property type="term" value="C:neuron projection"/>
    <property type="evidence" value="ECO:0007669"/>
    <property type="project" value="UniProtKB-KW"/>
</dbReference>
<dbReference type="InterPro" id="IPR001895">
    <property type="entry name" value="RASGEF_cat_dom"/>
</dbReference>
<evidence type="ECO:0000256" key="13">
    <source>
        <dbReference type="ARBA" id="ARBA00023018"/>
    </source>
</evidence>
<dbReference type="InterPro" id="IPR023578">
    <property type="entry name" value="Ras_GEF_dom_sf"/>
</dbReference>
<evidence type="ECO:0000256" key="4">
    <source>
        <dbReference type="ARBA" id="ARBA00022475"/>
    </source>
</evidence>
<dbReference type="Gene3D" id="3.30.60.20">
    <property type="match status" value="1"/>
</dbReference>
<evidence type="ECO:0000256" key="6">
    <source>
        <dbReference type="ARBA" id="ARBA00022599"/>
    </source>
</evidence>
<evidence type="ECO:0000256" key="1">
    <source>
        <dbReference type="ARBA" id="ARBA00004202"/>
    </source>
</evidence>
<feature type="domain" description="EF-hand" evidence="21">
    <location>
        <begin position="460"/>
        <end position="486"/>
    </location>
</feature>
<evidence type="ECO:0000259" key="18">
    <source>
        <dbReference type="PROSITE" id="PS50009"/>
    </source>
</evidence>
<keyword evidence="11" id="KW-0862">Zinc</keyword>
<dbReference type="InterPro" id="IPR000651">
    <property type="entry name" value="Ras-like_Gua-exchang_fac_N"/>
</dbReference>
<dbReference type="PRINTS" id="PR00008">
    <property type="entry name" value="DAGPEDOMAIN"/>
</dbReference>
<dbReference type="InterPro" id="IPR008937">
    <property type="entry name" value="Ras-like_GEF"/>
</dbReference>
<dbReference type="PROSITE" id="PS50222">
    <property type="entry name" value="EF_HAND_2"/>
    <property type="match status" value="2"/>
</dbReference>
<keyword evidence="14" id="KW-0472">Membrane</keyword>
<evidence type="ECO:0000259" key="20">
    <source>
        <dbReference type="PROSITE" id="PS50212"/>
    </source>
</evidence>
<evidence type="ECO:0000256" key="14">
    <source>
        <dbReference type="ARBA" id="ARBA00023136"/>
    </source>
</evidence>
<gene>
    <name evidence="22" type="ORF">FQN60_006475</name>
</gene>
<dbReference type="GO" id="GO:0005085">
    <property type="term" value="F:guanyl-nucleotide exchange factor activity"/>
    <property type="evidence" value="ECO:0007669"/>
    <property type="project" value="UniProtKB-KW"/>
</dbReference>
<evidence type="ECO:0008006" key="24">
    <source>
        <dbReference type="Google" id="ProtNLM"/>
    </source>
</evidence>
<comment type="caution">
    <text evidence="22">The sequence shown here is derived from an EMBL/GenBank/DDBJ whole genome shotgun (WGS) entry which is preliminary data.</text>
</comment>
<dbReference type="SMART" id="SM00054">
    <property type="entry name" value="EFh"/>
    <property type="match status" value="2"/>
</dbReference>
<dbReference type="GO" id="GO:0005829">
    <property type="term" value="C:cytosol"/>
    <property type="evidence" value="ECO:0007669"/>
    <property type="project" value="UniProtKB-SubCell"/>
</dbReference>
<dbReference type="PROSITE" id="PS00018">
    <property type="entry name" value="EF_HAND_1"/>
    <property type="match status" value="2"/>
</dbReference>
<dbReference type="SMART" id="SM00229">
    <property type="entry name" value="RasGEFN"/>
    <property type="match status" value="1"/>
</dbReference>
<keyword evidence="6" id="KW-0771">Synaptosome</keyword>
<dbReference type="SMART" id="SM00109">
    <property type="entry name" value="C1"/>
    <property type="match status" value="1"/>
</dbReference>
<feature type="domain" description="Ras-GEF" evidence="18">
    <location>
        <begin position="151"/>
        <end position="384"/>
    </location>
</feature>
<accession>A0A5J5CMH8</accession>
<dbReference type="InterPro" id="IPR046349">
    <property type="entry name" value="C1-like_sf"/>
</dbReference>
<dbReference type="Gene3D" id="1.20.870.10">
    <property type="entry name" value="Son of sevenless (SoS) protein Chain: S domain 1"/>
    <property type="match status" value="1"/>
</dbReference>
<comment type="subcellular location">
    <subcellularLocation>
        <location evidence="1">Cell membrane</location>
        <topology evidence="1">Peripheral membrane protein</topology>
    </subcellularLocation>
    <subcellularLocation>
        <location evidence="2">Cytoplasm</location>
        <location evidence="2">Cytosol</location>
    </subcellularLocation>
    <subcellularLocation>
        <location evidence="15">Synapse</location>
        <location evidence="15">Synaptosome</location>
    </subcellularLocation>
</comment>
<keyword evidence="5" id="KW-0963">Cytoplasm</keyword>
<keyword evidence="10" id="KW-0863">Zinc-finger</keyword>
<evidence type="ECO:0000256" key="2">
    <source>
        <dbReference type="ARBA" id="ARBA00004514"/>
    </source>
</evidence>
<sequence length="598" mass="68156">MESILSEQSAAVDELVEASIQAFDESGTLKDASLVRMFLMMHPWYIPSTDLAKKLVLKSQEESSTAERRTRICHLVKYWISEFPAEFNLSPELADQIKDFKDLLTTEGNESQSRLIDLDSVPSYKWKRQVTQRVPSVSKKRKMSLLFDHLDSCELAEHLTYLEYKSFCKILFQDYHSFVMHGCTVDNPILERFITLFNSVSQWIQLMVLSKPTAPQRAAVISHFIRVAQKLLQLQNFNTLMAVVGGLSNSSISRLKDTQSHISAETNKVFNNLIELVTSCGNYSQYRKRFSECSGFRFPILGVHLKDLIAVHVALPDWADKEKTRVNLAKTQQLYAILQELALIQTMPPHVDANTDLLNLLTVSLDQYHTEEEIYQMSLQREPRKPAQNSSPAPASDPKPTMIDEWAVSVKPSADPTIIKKHIEKMVESVFKNFDSDGDGHISRDEFEAIRNNFPYLSKFGELDKNQDGKISREEMVDYFMKASSLLNCKMGFIHTFTESTYVKPTFCEHCAGFIWGFYKQGYKCKACGVNCHKACRSRLAVECRKRTKSISHETPPALQARSYSFPPPANTPPSLQNTVIDEEDIETVEEGVFDVHL</sequence>
<dbReference type="Pfam" id="PF00617">
    <property type="entry name" value="RasGEF"/>
    <property type="match status" value="1"/>
</dbReference>
<keyword evidence="7 16" id="KW-0344">Guanine-nucleotide releasing factor</keyword>
<dbReference type="CDD" id="cd00155">
    <property type="entry name" value="RasGEF"/>
    <property type="match status" value="1"/>
</dbReference>
<dbReference type="InterPro" id="IPR020454">
    <property type="entry name" value="DAG/PE-bd"/>
</dbReference>
<keyword evidence="9" id="KW-0677">Repeat</keyword>
<dbReference type="EMBL" id="VOFY01000019">
    <property type="protein sequence ID" value="KAA8582804.1"/>
    <property type="molecule type" value="Genomic_DNA"/>
</dbReference>
<evidence type="ECO:0000256" key="5">
    <source>
        <dbReference type="ARBA" id="ARBA00022490"/>
    </source>
</evidence>
<dbReference type="InterPro" id="IPR002219">
    <property type="entry name" value="PKC_DAG/PE"/>
</dbReference>
<dbReference type="PROSITE" id="PS00479">
    <property type="entry name" value="ZF_DAG_PE_1"/>
    <property type="match status" value="1"/>
</dbReference>
<dbReference type="InterPro" id="IPR011992">
    <property type="entry name" value="EF-hand-dom_pair"/>
</dbReference>
<keyword evidence="8" id="KW-0479">Metal-binding</keyword>
<name>A0A5J5CMH8_9PERO</name>
<dbReference type="InterPro" id="IPR018247">
    <property type="entry name" value="EF_Hand_1_Ca_BS"/>
</dbReference>
<dbReference type="Proteomes" id="UP000327493">
    <property type="component" value="Chromosome 19"/>
</dbReference>
<dbReference type="SUPFAM" id="SSF57889">
    <property type="entry name" value="Cysteine-rich domain"/>
    <property type="match status" value="1"/>
</dbReference>
<protein>
    <recommendedName>
        <fullName evidence="24">RAS guanyl-releasing protein 2</fullName>
    </recommendedName>
</protein>
<evidence type="ECO:0000313" key="23">
    <source>
        <dbReference type="Proteomes" id="UP000327493"/>
    </source>
</evidence>
<feature type="domain" description="N-terminal Ras-GEF" evidence="20">
    <location>
        <begin position="3"/>
        <end position="123"/>
    </location>
</feature>
<dbReference type="Pfam" id="PF00130">
    <property type="entry name" value="C1_1"/>
    <property type="match status" value="1"/>
</dbReference>
<dbReference type="FunFam" id="1.10.840.10:FF:000003">
    <property type="entry name" value="Ras guanyl-releasing protein 3 isoform 1"/>
    <property type="match status" value="1"/>
</dbReference>
<dbReference type="GO" id="GO:0008270">
    <property type="term" value="F:zinc ion binding"/>
    <property type="evidence" value="ECO:0007669"/>
    <property type="project" value="UniProtKB-KW"/>
</dbReference>
<comment type="similarity">
    <text evidence="3">Belongs to the RASGRP family.</text>
</comment>
<proteinExistence type="inferred from homology"/>
<evidence type="ECO:0000256" key="11">
    <source>
        <dbReference type="ARBA" id="ARBA00022833"/>
    </source>
</evidence>
<keyword evidence="23" id="KW-1185">Reference proteome</keyword>
<dbReference type="CDD" id="cd20808">
    <property type="entry name" value="C1_RASGRP"/>
    <property type="match status" value="1"/>
</dbReference>
<dbReference type="PROSITE" id="PS50009">
    <property type="entry name" value="RASGEF_CAT"/>
    <property type="match status" value="1"/>
</dbReference>